<feature type="transmembrane region" description="Helical" evidence="8">
    <location>
        <begin position="333"/>
        <end position="355"/>
    </location>
</feature>
<dbReference type="NCBIfam" id="TIGR00912">
    <property type="entry name" value="2A0309"/>
    <property type="match status" value="1"/>
</dbReference>
<dbReference type="PANTHER" id="PTHR34975">
    <property type="entry name" value="SPORE GERMINATION PROTEIN A2"/>
    <property type="match status" value="1"/>
</dbReference>
<feature type="transmembrane region" description="Helical" evidence="8">
    <location>
        <begin position="107"/>
        <end position="131"/>
    </location>
</feature>
<dbReference type="RefSeq" id="WP_146811113.1">
    <property type="nucleotide sequence ID" value="NZ_BJXX01000142.1"/>
</dbReference>
<dbReference type="GO" id="GO:0009847">
    <property type="term" value="P:spore germination"/>
    <property type="evidence" value="ECO:0007669"/>
    <property type="project" value="InterPro"/>
</dbReference>
<accession>A0A511V9F6</accession>
<dbReference type="EMBL" id="BJXX01000142">
    <property type="protein sequence ID" value="GEN35584.1"/>
    <property type="molecule type" value="Genomic_DNA"/>
</dbReference>
<organism evidence="9 10">
    <name type="scientific">Aneurinibacillus danicus</name>
    <dbReference type="NCBI Taxonomy" id="267746"/>
    <lineage>
        <taxon>Bacteria</taxon>
        <taxon>Bacillati</taxon>
        <taxon>Bacillota</taxon>
        <taxon>Bacilli</taxon>
        <taxon>Bacillales</taxon>
        <taxon>Paenibacillaceae</taxon>
        <taxon>Aneurinibacillus group</taxon>
        <taxon>Aneurinibacillus</taxon>
    </lineage>
</organism>
<evidence type="ECO:0000256" key="6">
    <source>
        <dbReference type="ARBA" id="ARBA00022989"/>
    </source>
</evidence>
<dbReference type="InterPro" id="IPR004761">
    <property type="entry name" value="Spore_GerAB"/>
</dbReference>
<feature type="transmembrane region" description="Helical" evidence="8">
    <location>
        <begin position="304"/>
        <end position="321"/>
    </location>
</feature>
<keyword evidence="10" id="KW-1185">Reference proteome</keyword>
<protein>
    <submittedName>
        <fullName evidence="9">Germination protein</fullName>
    </submittedName>
</protein>
<evidence type="ECO:0000256" key="1">
    <source>
        <dbReference type="ARBA" id="ARBA00004141"/>
    </source>
</evidence>
<comment type="subcellular location">
    <subcellularLocation>
        <location evidence="1">Membrane</location>
        <topology evidence="1">Multi-pass membrane protein</topology>
    </subcellularLocation>
</comment>
<evidence type="ECO:0000256" key="8">
    <source>
        <dbReference type="SAM" id="Phobius"/>
    </source>
</evidence>
<feature type="transmembrane region" description="Helical" evidence="8">
    <location>
        <begin position="143"/>
        <end position="163"/>
    </location>
</feature>
<comment type="caution">
    <text evidence="9">The sequence shown here is derived from an EMBL/GenBank/DDBJ whole genome shotgun (WGS) entry which is preliminary data.</text>
</comment>
<evidence type="ECO:0000313" key="10">
    <source>
        <dbReference type="Proteomes" id="UP000321157"/>
    </source>
</evidence>
<comment type="similarity">
    <text evidence="2">Belongs to the amino acid-polyamine-organocation (APC) superfamily. Spore germination protein (SGP) (TC 2.A.3.9) family.</text>
</comment>
<keyword evidence="3" id="KW-0813">Transport</keyword>
<dbReference type="Proteomes" id="UP000321157">
    <property type="component" value="Unassembled WGS sequence"/>
</dbReference>
<feature type="transmembrane region" description="Helical" evidence="8">
    <location>
        <begin position="183"/>
        <end position="203"/>
    </location>
</feature>
<evidence type="ECO:0000313" key="9">
    <source>
        <dbReference type="EMBL" id="GEN35584.1"/>
    </source>
</evidence>
<feature type="transmembrane region" description="Helical" evidence="8">
    <location>
        <begin position="41"/>
        <end position="60"/>
    </location>
</feature>
<dbReference type="PANTHER" id="PTHR34975:SF2">
    <property type="entry name" value="SPORE GERMINATION PROTEIN A2"/>
    <property type="match status" value="1"/>
</dbReference>
<feature type="transmembrane region" description="Helical" evidence="8">
    <location>
        <begin position="215"/>
        <end position="238"/>
    </location>
</feature>
<dbReference type="Pfam" id="PF03845">
    <property type="entry name" value="Spore_permease"/>
    <property type="match status" value="1"/>
</dbReference>
<gene>
    <name evidence="9" type="ORF">ADA01nite_30440</name>
</gene>
<dbReference type="GO" id="GO:0016020">
    <property type="term" value="C:membrane"/>
    <property type="evidence" value="ECO:0007669"/>
    <property type="project" value="UniProtKB-SubCell"/>
</dbReference>
<reference evidence="9 10" key="1">
    <citation type="submission" date="2019-07" db="EMBL/GenBank/DDBJ databases">
        <title>Whole genome shotgun sequence of Aneurinibacillus danicus NBRC 102444.</title>
        <authorList>
            <person name="Hosoyama A."/>
            <person name="Uohara A."/>
            <person name="Ohji S."/>
            <person name="Ichikawa N."/>
        </authorList>
    </citation>
    <scope>NUCLEOTIDE SEQUENCE [LARGE SCALE GENOMIC DNA]</scope>
    <source>
        <strain evidence="9 10">NBRC 102444</strain>
    </source>
</reference>
<evidence type="ECO:0000256" key="5">
    <source>
        <dbReference type="ARBA" id="ARBA00022692"/>
    </source>
</evidence>
<sequence>MIEKGKISALQLGMMMYFAITPTAILTAPAITYKYAKQDLWISPIWALSGLITIFIAFRLHNMYPGQNIVQVSERIVGRFPGKMIGLIILFVYLYLNGIVIREYSEFLVGAFLNQTPLIVVSGSMVLVCAFAVRGGVEIVGRFAQLFLPAFVVFFLLIIIPIIPELNLLNMLPFMGEGIMPSISGAGVLQTWFSEYITVSFLLPFVADRKKAAKITLISLFAVILTLVISNLVTLLLLGEITGNYTYPFLLVARYISLAEFFTHLESLHMAIWVLGAFVKICVFFYVSVLGAAQWMNLSDHRPIVFPLGFILLLFSVWVASNMQELLHAISTSVTFSLLTVLVVIPMLLLCIAWVKKRFGRIRTMR</sequence>
<feature type="transmembrane region" description="Helical" evidence="8">
    <location>
        <begin position="270"/>
        <end position="292"/>
    </location>
</feature>
<keyword evidence="5 8" id="KW-0812">Transmembrane</keyword>
<evidence type="ECO:0000256" key="7">
    <source>
        <dbReference type="ARBA" id="ARBA00023136"/>
    </source>
</evidence>
<evidence type="ECO:0000256" key="2">
    <source>
        <dbReference type="ARBA" id="ARBA00007998"/>
    </source>
</evidence>
<feature type="transmembrane region" description="Helical" evidence="8">
    <location>
        <begin position="80"/>
        <end position="101"/>
    </location>
</feature>
<proteinExistence type="inferred from homology"/>
<keyword evidence="7 8" id="KW-0472">Membrane</keyword>
<keyword evidence="4" id="KW-0309">Germination</keyword>
<dbReference type="OrthoDB" id="2078716at2"/>
<keyword evidence="6 8" id="KW-1133">Transmembrane helix</keyword>
<evidence type="ECO:0000256" key="4">
    <source>
        <dbReference type="ARBA" id="ARBA00022544"/>
    </source>
</evidence>
<evidence type="ECO:0000256" key="3">
    <source>
        <dbReference type="ARBA" id="ARBA00022448"/>
    </source>
</evidence>
<name>A0A511V9F6_9BACL</name>
<feature type="transmembrane region" description="Helical" evidence="8">
    <location>
        <begin position="12"/>
        <end position="35"/>
    </location>
</feature>
<dbReference type="AlphaFoldDB" id="A0A511V9F6"/>